<evidence type="ECO:0000259" key="7">
    <source>
        <dbReference type="Pfam" id="PF00501"/>
    </source>
</evidence>
<sequence>YREVLSAEDSVGKDGKAKRIDGRSLKKYRLSDYKWLTYGQIDTITTSIAKGLVANGAAFGDKILILSETRVEWFLCAQAIAKLGGTVVTLFSNLGINS</sequence>
<dbReference type="Gene3D" id="3.40.50.12780">
    <property type="entry name" value="N-terminal domain of ligase-like"/>
    <property type="match status" value="1"/>
</dbReference>
<protein>
    <recommendedName>
        <fullName evidence="6">long-chain-fatty-acid--CoA ligase</fullName>
        <ecNumber evidence="6">6.2.1.3</ecNumber>
    </recommendedName>
</protein>
<evidence type="ECO:0000313" key="9">
    <source>
        <dbReference type="Proteomes" id="UP000728032"/>
    </source>
</evidence>
<dbReference type="GO" id="GO:0035336">
    <property type="term" value="P:long-chain fatty-acyl-CoA metabolic process"/>
    <property type="evidence" value="ECO:0007669"/>
    <property type="project" value="TreeGrafter"/>
</dbReference>
<dbReference type="PANTHER" id="PTHR43272">
    <property type="entry name" value="LONG-CHAIN-FATTY-ACID--COA LIGASE"/>
    <property type="match status" value="1"/>
</dbReference>
<dbReference type="GO" id="GO:0005783">
    <property type="term" value="C:endoplasmic reticulum"/>
    <property type="evidence" value="ECO:0007669"/>
    <property type="project" value="TreeGrafter"/>
</dbReference>
<dbReference type="EC" id="6.2.1.3" evidence="6"/>
<dbReference type="EMBL" id="CAJPVJ010024504">
    <property type="protein sequence ID" value="CAG2178791.1"/>
    <property type="molecule type" value="Genomic_DNA"/>
</dbReference>
<evidence type="ECO:0000256" key="5">
    <source>
        <dbReference type="ARBA" id="ARBA00022840"/>
    </source>
</evidence>
<dbReference type="InterPro" id="IPR042099">
    <property type="entry name" value="ANL_N_sf"/>
</dbReference>
<evidence type="ECO:0000256" key="6">
    <source>
        <dbReference type="ARBA" id="ARBA00026121"/>
    </source>
</evidence>
<dbReference type="AlphaFoldDB" id="A0A7R9QX23"/>
<name>A0A7R9QX23_9ACAR</name>
<dbReference type="InterPro" id="IPR000873">
    <property type="entry name" value="AMP-dep_synth/lig_dom"/>
</dbReference>
<keyword evidence="3" id="KW-0547">Nucleotide-binding</keyword>
<dbReference type="GO" id="GO:0004467">
    <property type="term" value="F:long-chain fatty acid-CoA ligase activity"/>
    <property type="evidence" value="ECO:0007669"/>
    <property type="project" value="UniProtKB-EC"/>
</dbReference>
<keyword evidence="2" id="KW-0436">Ligase</keyword>
<evidence type="ECO:0000256" key="4">
    <source>
        <dbReference type="ARBA" id="ARBA00022832"/>
    </source>
</evidence>
<keyword evidence="4" id="KW-0276">Fatty acid metabolism</keyword>
<evidence type="ECO:0000256" key="1">
    <source>
        <dbReference type="ARBA" id="ARBA00006432"/>
    </source>
</evidence>
<reference evidence="8" key="1">
    <citation type="submission" date="2020-11" db="EMBL/GenBank/DDBJ databases">
        <authorList>
            <person name="Tran Van P."/>
        </authorList>
    </citation>
    <scope>NUCLEOTIDE SEQUENCE</scope>
</reference>
<dbReference type="EMBL" id="OC939329">
    <property type="protein sequence ID" value="CAD7661655.1"/>
    <property type="molecule type" value="Genomic_DNA"/>
</dbReference>
<dbReference type="GO" id="GO:0005811">
    <property type="term" value="C:lipid droplet"/>
    <property type="evidence" value="ECO:0007669"/>
    <property type="project" value="TreeGrafter"/>
</dbReference>
<keyword evidence="9" id="KW-1185">Reference proteome</keyword>
<dbReference type="GO" id="GO:0030182">
    <property type="term" value="P:neuron differentiation"/>
    <property type="evidence" value="ECO:0007669"/>
    <property type="project" value="TreeGrafter"/>
</dbReference>
<dbReference type="OrthoDB" id="1700726at2759"/>
<organism evidence="8">
    <name type="scientific">Oppiella nova</name>
    <dbReference type="NCBI Taxonomy" id="334625"/>
    <lineage>
        <taxon>Eukaryota</taxon>
        <taxon>Metazoa</taxon>
        <taxon>Ecdysozoa</taxon>
        <taxon>Arthropoda</taxon>
        <taxon>Chelicerata</taxon>
        <taxon>Arachnida</taxon>
        <taxon>Acari</taxon>
        <taxon>Acariformes</taxon>
        <taxon>Sarcoptiformes</taxon>
        <taxon>Oribatida</taxon>
        <taxon>Brachypylina</taxon>
        <taxon>Oppioidea</taxon>
        <taxon>Oppiidae</taxon>
        <taxon>Oppiella</taxon>
    </lineage>
</organism>
<evidence type="ECO:0000256" key="3">
    <source>
        <dbReference type="ARBA" id="ARBA00022741"/>
    </source>
</evidence>
<feature type="domain" description="AMP-dependent synthetase/ligase" evidence="7">
    <location>
        <begin position="31"/>
        <end position="95"/>
    </location>
</feature>
<gene>
    <name evidence="8" type="ORF">ONB1V03_LOCUS18215</name>
</gene>
<proteinExistence type="inferred from homology"/>
<dbReference type="Pfam" id="PF00501">
    <property type="entry name" value="AMP-binding"/>
    <property type="match status" value="1"/>
</dbReference>
<dbReference type="GO" id="GO:0005886">
    <property type="term" value="C:plasma membrane"/>
    <property type="evidence" value="ECO:0007669"/>
    <property type="project" value="TreeGrafter"/>
</dbReference>
<comment type="similarity">
    <text evidence="1">Belongs to the ATP-dependent AMP-binding enzyme family.</text>
</comment>
<dbReference type="PANTHER" id="PTHR43272:SF83">
    <property type="entry name" value="ACYL-COA SYNTHETASE LONG-CHAIN, ISOFORM J"/>
    <property type="match status" value="1"/>
</dbReference>
<accession>A0A7R9QX23</accession>
<keyword evidence="5" id="KW-0067">ATP-binding</keyword>
<feature type="non-terminal residue" evidence="8">
    <location>
        <position position="1"/>
    </location>
</feature>
<dbReference type="GO" id="GO:0005524">
    <property type="term" value="F:ATP binding"/>
    <property type="evidence" value="ECO:0007669"/>
    <property type="project" value="UniProtKB-KW"/>
</dbReference>
<evidence type="ECO:0000313" key="8">
    <source>
        <dbReference type="EMBL" id="CAD7661655.1"/>
    </source>
</evidence>
<keyword evidence="4" id="KW-0443">Lipid metabolism</keyword>
<evidence type="ECO:0000256" key="2">
    <source>
        <dbReference type="ARBA" id="ARBA00022598"/>
    </source>
</evidence>
<dbReference type="Proteomes" id="UP000728032">
    <property type="component" value="Unassembled WGS sequence"/>
</dbReference>
<dbReference type="SUPFAM" id="SSF56801">
    <property type="entry name" value="Acetyl-CoA synthetase-like"/>
    <property type="match status" value="1"/>
</dbReference>